<evidence type="ECO:0000256" key="6">
    <source>
        <dbReference type="SAM" id="MobiDB-lite"/>
    </source>
</evidence>
<feature type="region of interest" description="Disordered" evidence="6">
    <location>
        <begin position="284"/>
        <end position="329"/>
    </location>
</feature>
<evidence type="ECO:0000256" key="5">
    <source>
        <dbReference type="ARBA" id="ARBA00038359"/>
    </source>
</evidence>
<name>A0A8H7J9V9_9PLEO</name>
<evidence type="ECO:0000259" key="8">
    <source>
        <dbReference type="Pfam" id="PF20684"/>
    </source>
</evidence>
<gene>
    <name evidence="9" type="ORF">EKO04_001437</name>
</gene>
<dbReference type="Proteomes" id="UP000651452">
    <property type="component" value="Unassembled WGS sequence"/>
</dbReference>
<evidence type="ECO:0000313" key="10">
    <source>
        <dbReference type="Proteomes" id="UP000651452"/>
    </source>
</evidence>
<feature type="transmembrane region" description="Helical" evidence="7">
    <location>
        <begin position="120"/>
        <end position="146"/>
    </location>
</feature>
<feature type="region of interest" description="Disordered" evidence="6">
    <location>
        <begin position="625"/>
        <end position="645"/>
    </location>
</feature>
<comment type="subcellular location">
    <subcellularLocation>
        <location evidence="1">Membrane</location>
        <topology evidence="1">Multi-pass membrane protein</topology>
    </subcellularLocation>
</comment>
<keyword evidence="10" id="KW-1185">Reference proteome</keyword>
<feature type="transmembrane region" description="Helical" evidence="7">
    <location>
        <begin position="41"/>
        <end position="63"/>
    </location>
</feature>
<evidence type="ECO:0000256" key="4">
    <source>
        <dbReference type="ARBA" id="ARBA00023136"/>
    </source>
</evidence>
<feature type="transmembrane region" description="Helical" evidence="7">
    <location>
        <begin position="12"/>
        <end position="29"/>
    </location>
</feature>
<evidence type="ECO:0000256" key="2">
    <source>
        <dbReference type="ARBA" id="ARBA00022692"/>
    </source>
</evidence>
<keyword evidence="4 7" id="KW-0472">Membrane</keyword>
<protein>
    <recommendedName>
        <fullName evidence="8">Rhodopsin domain-containing protein</fullName>
    </recommendedName>
</protein>
<feature type="domain" description="Rhodopsin" evidence="8">
    <location>
        <begin position="25"/>
        <end position="265"/>
    </location>
</feature>
<evidence type="ECO:0000256" key="1">
    <source>
        <dbReference type="ARBA" id="ARBA00004141"/>
    </source>
</evidence>
<dbReference type="PANTHER" id="PTHR33048:SF96">
    <property type="entry name" value="INTEGRAL MEMBRANE PROTEIN"/>
    <property type="match status" value="1"/>
</dbReference>
<feature type="transmembrane region" description="Helical" evidence="7">
    <location>
        <begin position="202"/>
        <end position="223"/>
    </location>
</feature>
<reference evidence="9" key="1">
    <citation type="submission" date="2018-12" db="EMBL/GenBank/DDBJ databases">
        <authorList>
            <person name="Syme R.A."/>
            <person name="Farfan-Caceres L."/>
            <person name="Lichtenzveig J."/>
        </authorList>
    </citation>
    <scope>NUCLEOTIDE SEQUENCE</scope>
    <source>
        <strain evidence="9">Al4</strain>
    </source>
</reference>
<keyword evidence="2 7" id="KW-0812">Transmembrane</keyword>
<dbReference type="OrthoDB" id="3923077at2759"/>
<feature type="transmembrane region" description="Helical" evidence="7">
    <location>
        <begin position="166"/>
        <end position="190"/>
    </location>
</feature>
<dbReference type="AlphaFoldDB" id="A0A8H7J9V9"/>
<dbReference type="PANTHER" id="PTHR33048">
    <property type="entry name" value="PTH11-LIKE INTEGRAL MEMBRANE PROTEIN (AFU_ORTHOLOGUE AFUA_5G11245)"/>
    <property type="match status" value="1"/>
</dbReference>
<dbReference type="InterPro" id="IPR049326">
    <property type="entry name" value="Rhodopsin_dom_fungi"/>
</dbReference>
<organism evidence="9 10">
    <name type="scientific">Ascochyta lentis</name>
    <dbReference type="NCBI Taxonomy" id="205686"/>
    <lineage>
        <taxon>Eukaryota</taxon>
        <taxon>Fungi</taxon>
        <taxon>Dikarya</taxon>
        <taxon>Ascomycota</taxon>
        <taxon>Pezizomycotina</taxon>
        <taxon>Dothideomycetes</taxon>
        <taxon>Pleosporomycetidae</taxon>
        <taxon>Pleosporales</taxon>
        <taxon>Pleosporineae</taxon>
        <taxon>Didymellaceae</taxon>
        <taxon>Ascochyta</taxon>
    </lineage>
</organism>
<dbReference type="InterPro" id="IPR052337">
    <property type="entry name" value="SAT4-like"/>
</dbReference>
<dbReference type="Pfam" id="PF20684">
    <property type="entry name" value="Fung_rhodopsin"/>
    <property type="match status" value="1"/>
</dbReference>
<proteinExistence type="inferred from homology"/>
<evidence type="ECO:0000256" key="7">
    <source>
        <dbReference type="SAM" id="Phobius"/>
    </source>
</evidence>
<comment type="similarity">
    <text evidence="5">Belongs to the SAT4 family.</text>
</comment>
<feature type="transmembrane region" description="Helical" evidence="7">
    <location>
        <begin position="83"/>
        <end position="108"/>
    </location>
</feature>
<keyword evidence="3 7" id="KW-1133">Transmembrane helix</keyword>
<dbReference type="GO" id="GO:0016020">
    <property type="term" value="C:membrane"/>
    <property type="evidence" value="ECO:0007669"/>
    <property type="project" value="UniProtKB-SubCell"/>
</dbReference>
<comment type="caution">
    <text evidence="9">The sequence shown here is derived from an EMBL/GenBank/DDBJ whole genome shotgun (WGS) entry which is preliminary data.</text>
</comment>
<evidence type="ECO:0000313" key="9">
    <source>
        <dbReference type="EMBL" id="KAF9700770.1"/>
    </source>
</evidence>
<reference evidence="9" key="2">
    <citation type="submission" date="2020-09" db="EMBL/GenBank/DDBJ databases">
        <title>Reference genome assembly for Australian Ascochyta lentis isolate Al4.</title>
        <authorList>
            <person name="Lee R.C."/>
            <person name="Farfan-Caceres L.M."/>
            <person name="Debler J.W."/>
            <person name="Williams A.H."/>
            <person name="Henares B.M."/>
        </authorList>
    </citation>
    <scope>NUCLEOTIDE SEQUENCE</scope>
    <source>
        <strain evidence="9">Al4</strain>
    </source>
</reference>
<dbReference type="EMBL" id="RZGK01000003">
    <property type="protein sequence ID" value="KAF9700770.1"/>
    <property type="molecule type" value="Genomic_DNA"/>
</dbReference>
<sequence>MDNRRNEVLAVANLFFVLSWLTVSLRFYVRGKLMHTWGMDDSFMVATLAIFTVYLAFQIVAALHGTGRHRWDLEDSDARIALLFYYLCELLYIIANGTLKFSIGYFYLRVAIQRWHVWTIKILMGGTILFSVVYFFLVTFQCIPVSEFWNNHPASEKCISAGPTKGISYAIAAVNAAADWVLGTLPFFIVWDLQMKLKTKMLVAGILAFAAIGSTATIVRMFYLHTLTQGPDFLYANTDVAIWSTVEPGVGIVASSIATLRPLVRHCLWRMGFASAPGRSHTYYPSISEQKRKDRRGYRRSLSPSDLVPTQRGGTTSTEIHGPKPLTAQSTNHEGMIILPSFVIEEEDYMQTPDGHILQTTTVQHDISIALRKSTGTTVAVGTTGLAQIAMLAQPPPTTASPSEVNVLADASQMPTIQRFRYLLHHTRDLVQSHGPYTTHANTTVFTRAPHPHAKPYGPSSKCLATSLAAAQDCIGSAQVPGPAKEDLHIFKHLWDTTVDLLEEVLATGDLDHESFGWGIFGLCAGYMYPPSEASYEMFEEHKHRLHEALLALPTMDSPRRKREELVVKGERRVEVLAVANRQVHICASLVLQRFRQEGWHRIRWWHGVKVAERWVGRLGLVDQMESPDEQSRGPDIDEGSNNSD</sequence>
<evidence type="ECO:0000256" key="3">
    <source>
        <dbReference type="ARBA" id="ARBA00022989"/>
    </source>
</evidence>
<accession>A0A8H7J9V9</accession>